<dbReference type="EMBL" id="BOOW01000020">
    <property type="protein sequence ID" value="GII93166.1"/>
    <property type="molecule type" value="Genomic_DNA"/>
</dbReference>
<gene>
    <name evidence="5" type="ORF">Ssi02_33970</name>
</gene>
<sequence length="295" mass="30295">MFLVGTLAPVSDLIKEFPVYGGQALRYAAGAAVLFVVCMVMRLPFVRLTLRELGLLVALTTLGLVLFSVSIVEAARYGGATLVGTLLGATPLMLALASGRRPSPRLLLGASAVGAGTVVATGLGTGGPIALAWAVTTLICEVSFSLLAVTLLPKLGPIRTSAYATALAVPMFLIIGWVAHGTAMMRMPTVSEVLGFGYISILVTVFAFLLWYSALQRLGTGKAGLFAGLIPIGTMITAMVVGLGMPTIGEWGGAVLVVAGIVIGLKAQESPAEDAGTRPPRVPATASSLSADSRR</sequence>
<evidence type="ECO:0000256" key="3">
    <source>
        <dbReference type="SAM" id="Phobius"/>
    </source>
</evidence>
<feature type="domain" description="EamA" evidence="4">
    <location>
        <begin position="130"/>
        <end position="263"/>
    </location>
</feature>
<feature type="transmembrane region" description="Helical" evidence="3">
    <location>
        <begin position="195"/>
        <end position="212"/>
    </location>
</feature>
<dbReference type="SUPFAM" id="SSF103481">
    <property type="entry name" value="Multidrug resistance efflux transporter EmrE"/>
    <property type="match status" value="2"/>
</dbReference>
<evidence type="ECO:0000259" key="4">
    <source>
        <dbReference type="Pfam" id="PF00892"/>
    </source>
</evidence>
<feature type="transmembrane region" description="Helical" evidence="3">
    <location>
        <begin position="164"/>
        <end position="183"/>
    </location>
</feature>
<dbReference type="Proteomes" id="UP000606172">
    <property type="component" value="Unassembled WGS sequence"/>
</dbReference>
<evidence type="ECO:0000256" key="1">
    <source>
        <dbReference type="ARBA" id="ARBA00007362"/>
    </source>
</evidence>
<feature type="transmembrane region" description="Helical" evidence="3">
    <location>
        <begin position="224"/>
        <end position="245"/>
    </location>
</feature>
<feature type="transmembrane region" description="Helical" evidence="3">
    <location>
        <begin position="53"/>
        <end position="71"/>
    </location>
</feature>
<keyword evidence="6" id="KW-1185">Reference proteome</keyword>
<feature type="transmembrane region" description="Helical" evidence="3">
    <location>
        <begin position="77"/>
        <end position="97"/>
    </location>
</feature>
<dbReference type="InterPro" id="IPR037185">
    <property type="entry name" value="EmrE-like"/>
</dbReference>
<dbReference type="GO" id="GO:0016020">
    <property type="term" value="C:membrane"/>
    <property type="evidence" value="ECO:0007669"/>
    <property type="project" value="InterPro"/>
</dbReference>
<keyword evidence="3" id="KW-0812">Transmembrane</keyword>
<proteinExistence type="inferred from homology"/>
<comment type="caution">
    <text evidence="5">The sequence shown here is derived from an EMBL/GenBank/DDBJ whole genome shotgun (WGS) entry which is preliminary data.</text>
</comment>
<accession>A0A919V7J5</accession>
<evidence type="ECO:0000256" key="2">
    <source>
        <dbReference type="SAM" id="MobiDB-lite"/>
    </source>
</evidence>
<organism evidence="5 6">
    <name type="scientific">Sinosporangium siamense</name>
    <dbReference type="NCBI Taxonomy" id="1367973"/>
    <lineage>
        <taxon>Bacteria</taxon>
        <taxon>Bacillati</taxon>
        <taxon>Actinomycetota</taxon>
        <taxon>Actinomycetes</taxon>
        <taxon>Streptosporangiales</taxon>
        <taxon>Streptosporangiaceae</taxon>
        <taxon>Sinosporangium</taxon>
    </lineage>
</organism>
<keyword evidence="3" id="KW-1133">Transmembrane helix</keyword>
<feature type="region of interest" description="Disordered" evidence="2">
    <location>
        <begin position="269"/>
        <end position="295"/>
    </location>
</feature>
<feature type="transmembrane region" description="Helical" evidence="3">
    <location>
        <begin position="24"/>
        <end position="41"/>
    </location>
</feature>
<reference evidence="5" key="1">
    <citation type="submission" date="2021-01" db="EMBL/GenBank/DDBJ databases">
        <title>Whole genome shotgun sequence of Sinosporangium siamense NBRC 109515.</title>
        <authorList>
            <person name="Komaki H."/>
            <person name="Tamura T."/>
        </authorList>
    </citation>
    <scope>NUCLEOTIDE SEQUENCE</scope>
    <source>
        <strain evidence="5">NBRC 109515</strain>
    </source>
</reference>
<evidence type="ECO:0000313" key="6">
    <source>
        <dbReference type="Proteomes" id="UP000606172"/>
    </source>
</evidence>
<feature type="compositionally biased region" description="Polar residues" evidence="2">
    <location>
        <begin position="285"/>
        <end position="295"/>
    </location>
</feature>
<dbReference type="AlphaFoldDB" id="A0A919V7J5"/>
<feature type="transmembrane region" description="Helical" evidence="3">
    <location>
        <begin position="106"/>
        <end position="124"/>
    </location>
</feature>
<name>A0A919V7J5_9ACTN</name>
<evidence type="ECO:0000313" key="5">
    <source>
        <dbReference type="EMBL" id="GII93166.1"/>
    </source>
</evidence>
<keyword evidence="3" id="KW-0472">Membrane</keyword>
<comment type="similarity">
    <text evidence="1">Belongs to the EamA transporter family.</text>
</comment>
<feature type="transmembrane region" description="Helical" evidence="3">
    <location>
        <begin position="251"/>
        <end position="268"/>
    </location>
</feature>
<dbReference type="InterPro" id="IPR000620">
    <property type="entry name" value="EamA_dom"/>
</dbReference>
<dbReference type="Pfam" id="PF00892">
    <property type="entry name" value="EamA"/>
    <property type="match status" value="1"/>
</dbReference>
<feature type="transmembrane region" description="Helical" evidence="3">
    <location>
        <begin position="130"/>
        <end position="152"/>
    </location>
</feature>
<protein>
    <submittedName>
        <fullName evidence="5">Membrane protein</fullName>
    </submittedName>
</protein>